<feature type="signal peptide" evidence="13">
    <location>
        <begin position="1"/>
        <end position="17"/>
    </location>
</feature>
<feature type="region of interest" description="Disordered" evidence="12">
    <location>
        <begin position="267"/>
        <end position="294"/>
    </location>
</feature>
<evidence type="ECO:0000256" key="12">
    <source>
        <dbReference type="SAM" id="MobiDB-lite"/>
    </source>
</evidence>
<comment type="subcellular location">
    <subcellularLocation>
        <location evidence="3">Secreted</location>
    </subcellularLocation>
</comment>
<dbReference type="Pfam" id="PF07080">
    <property type="entry name" value="DUF1348"/>
    <property type="match status" value="1"/>
</dbReference>
<name>A0A8H7TSI0_BIOOC</name>
<sequence>MTLSVYALFGLLAGVSAVTTTLPKSSGTASYPTAIPVSGSYDGGMKRFERSPSVCQGQTETGEKDAMFILESGATLSNVIIGASQAEGVHCKGTCTLNNVWWADVCEDAATFKQSSGTSYVNGGGAFKAADKIFQFNGFGTVQVKGFYANDYGKLSRSCGNCSNNGKARNIVIQDSVAVDGGVLCGINTNYGDTCKIVNSCQNNNKSCDRYTGNASGAEPSKIGSGPDGTYCTTSGAANVIAASVAARPPHIPIKRRLPLHALIKKNSSSFRRSRNNKNQSHHVKRSTPSIPPFNAESAQVKVKAAQDGWNTRNPSAVKMAYTPDSIWRNRDQFLQGRDAIEAFLSKKWERENGYRLRKELFAFTDNKIAVQFWYEWYDESGQWWRTYGLEDWTFADNGLMRKRQMSGNDVKINEEERWFKDGVDVNAVDISEKHW</sequence>
<evidence type="ECO:0000313" key="15">
    <source>
        <dbReference type="Proteomes" id="UP000616885"/>
    </source>
</evidence>
<evidence type="ECO:0000256" key="1">
    <source>
        <dbReference type="ARBA" id="ARBA00000695"/>
    </source>
</evidence>
<keyword evidence="9" id="KW-0456">Lyase</keyword>
<protein>
    <recommendedName>
        <fullName evidence="11">Probable pectate lyase F</fullName>
        <ecNumber evidence="5">4.2.2.2</ecNumber>
    </recommendedName>
</protein>
<keyword evidence="6" id="KW-0964">Secreted</keyword>
<dbReference type="InterPro" id="IPR004898">
    <property type="entry name" value="Pectate_lyase_PlyH/PlyE-like"/>
</dbReference>
<comment type="similarity">
    <text evidence="4">Belongs to the polysaccharide lyase 3 family.</text>
</comment>
<evidence type="ECO:0000256" key="4">
    <source>
        <dbReference type="ARBA" id="ARBA00006463"/>
    </source>
</evidence>
<feature type="chain" id="PRO_5034214498" description="Probable pectate lyase F" evidence="13">
    <location>
        <begin position="18"/>
        <end position="436"/>
    </location>
</feature>
<evidence type="ECO:0000256" key="8">
    <source>
        <dbReference type="ARBA" id="ARBA00022837"/>
    </source>
</evidence>
<dbReference type="EMBL" id="JADCTT010000003">
    <property type="protein sequence ID" value="KAF9755461.1"/>
    <property type="molecule type" value="Genomic_DNA"/>
</dbReference>
<dbReference type="InterPro" id="IPR032710">
    <property type="entry name" value="NTF2-like_dom_sf"/>
</dbReference>
<evidence type="ECO:0000256" key="6">
    <source>
        <dbReference type="ARBA" id="ARBA00022525"/>
    </source>
</evidence>
<dbReference type="EC" id="4.2.2.2" evidence="5"/>
<keyword evidence="8" id="KW-0106">Calcium</keyword>
<evidence type="ECO:0000256" key="11">
    <source>
        <dbReference type="ARBA" id="ARBA00039895"/>
    </source>
</evidence>
<evidence type="ECO:0000256" key="9">
    <source>
        <dbReference type="ARBA" id="ARBA00023239"/>
    </source>
</evidence>
<dbReference type="PANTHER" id="PTHR33407">
    <property type="entry name" value="PECTATE LYASE F-RELATED"/>
    <property type="match status" value="1"/>
</dbReference>
<dbReference type="PANTHER" id="PTHR33407:SF9">
    <property type="entry name" value="PECTATE LYASE F-RELATED"/>
    <property type="match status" value="1"/>
</dbReference>
<comment type="cofactor">
    <cofactor evidence="2">
        <name>Ca(2+)</name>
        <dbReference type="ChEBI" id="CHEBI:29108"/>
    </cofactor>
</comment>
<evidence type="ECO:0000313" key="14">
    <source>
        <dbReference type="EMBL" id="KAF9755461.1"/>
    </source>
</evidence>
<comment type="caution">
    <text evidence="14">The sequence shown here is derived from an EMBL/GenBank/DDBJ whole genome shotgun (WGS) entry which is preliminary data.</text>
</comment>
<feature type="compositionally biased region" description="Basic residues" evidence="12">
    <location>
        <begin position="272"/>
        <end position="286"/>
    </location>
</feature>
<dbReference type="Gene3D" id="2.160.20.10">
    <property type="entry name" value="Single-stranded right-handed beta-helix, Pectin lyase-like"/>
    <property type="match status" value="1"/>
</dbReference>
<dbReference type="Pfam" id="PF03211">
    <property type="entry name" value="Pectate_lyase"/>
    <property type="match status" value="1"/>
</dbReference>
<dbReference type="AlphaFoldDB" id="A0A8H7TSI0"/>
<dbReference type="Proteomes" id="UP000616885">
    <property type="component" value="Unassembled WGS sequence"/>
</dbReference>
<dbReference type="InterPro" id="IPR009783">
    <property type="entry name" value="DUF1348"/>
</dbReference>
<accession>A0A8H7TSI0</accession>
<evidence type="ECO:0000256" key="13">
    <source>
        <dbReference type="SAM" id="SignalP"/>
    </source>
</evidence>
<dbReference type="GO" id="GO:0030570">
    <property type="term" value="F:pectate lyase activity"/>
    <property type="evidence" value="ECO:0007669"/>
    <property type="project" value="UniProtKB-EC"/>
</dbReference>
<evidence type="ECO:0000256" key="5">
    <source>
        <dbReference type="ARBA" id="ARBA00012272"/>
    </source>
</evidence>
<evidence type="ECO:0000256" key="3">
    <source>
        <dbReference type="ARBA" id="ARBA00004613"/>
    </source>
</evidence>
<evidence type="ECO:0000256" key="7">
    <source>
        <dbReference type="ARBA" id="ARBA00022729"/>
    </source>
</evidence>
<reference evidence="14" key="1">
    <citation type="submission" date="2020-10" db="EMBL/GenBank/DDBJ databases">
        <title>High-Quality Genome Resource of Clonostachys rosea strain S41 by Oxford Nanopore Long-Read Sequencing.</title>
        <authorList>
            <person name="Wang H."/>
        </authorList>
    </citation>
    <scope>NUCLEOTIDE SEQUENCE</scope>
    <source>
        <strain evidence="14">S41</strain>
    </source>
</reference>
<keyword evidence="7 13" id="KW-0732">Signal</keyword>
<comment type="catalytic activity">
    <reaction evidence="1">
        <text>Eliminative cleavage of (1-&gt;4)-alpha-D-galacturonan to give oligosaccharides with 4-deoxy-alpha-D-galact-4-enuronosyl groups at their non-reducing ends.</text>
        <dbReference type="EC" id="4.2.2.2"/>
    </reaction>
</comment>
<gene>
    <name evidence="14" type="ORF">IM811_010902</name>
</gene>
<dbReference type="InterPro" id="IPR012334">
    <property type="entry name" value="Pectin_lyas_fold"/>
</dbReference>
<organism evidence="14 15">
    <name type="scientific">Bionectria ochroleuca</name>
    <name type="common">Gliocladium roseum</name>
    <dbReference type="NCBI Taxonomy" id="29856"/>
    <lineage>
        <taxon>Eukaryota</taxon>
        <taxon>Fungi</taxon>
        <taxon>Dikarya</taxon>
        <taxon>Ascomycota</taxon>
        <taxon>Pezizomycotina</taxon>
        <taxon>Sordariomycetes</taxon>
        <taxon>Hypocreomycetidae</taxon>
        <taxon>Hypocreales</taxon>
        <taxon>Bionectriaceae</taxon>
        <taxon>Clonostachys</taxon>
    </lineage>
</organism>
<evidence type="ECO:0000256" key="10">
    <source>
        <dbReference type="ARBA" id="ARBA00025679"/>
    </source>
</evidence>
<dbReference type="SUPFAM" id="SSF51126">
    <property type="entry name" value="Pectin lyase-like"/>
    <property type="match status" value="1"/>
</dbReference>
<dbReference type="GO" id="GO:0045490">
    <property type="term" value="P:pectin catabolic process"/>
    <property type="evidence" value="ECO:0007669"/>
    <property type="project" value="TreeGrafter"/>
</dbReference>
<dbReference type="GO" id="GO:0005576">
    <property type="term" value="C:extracellular region"/>
    <property type="evidence" value="ECO:0007669"/>
    <property type="project" value="UniProtKB-SubCell"/>
</dbReference>
<proteinExistence type="inferred from homology"/>
<dbReference type="InterPro" id="IPR011050">
    <property type="entry name" value="Pectin_lyase_fold/virulence"/>
</dbReference>
<dbReference type="SUPFAM" id="SSF54427">
    <property type="entry name" value="NTF2-like"/>
    <property type="match status" value="1"/>
</dbReference>
<evidence type="ECO:0000256" key="2">
    <source>
        <dbReference type="ARBA" id="ARBA00001913"/>
    </source>
</evidence>
<dbReference type="Gene3D" id="3.10.450.50">
    <property type="match status" value="1"/>
</dbReference>
<comment type="function">
    <text evidence="10">Pectinolytic enzyme consist of four classes of enzymes: pectin lyase, polygalacturonase, pectin methylesterase and rhamnogalacturonase. Among pectinolytic enzymes, pectin lyase is the most important in depolymerization of pectin, since it cleaves internal glycosidic bonds of highly methylated pectins. Favors pectate, the anion, over pectin, the methyl ester.</text>
</comment>